<dbReference type="Gene3D" id="3.30.2010.10">
    <property type="entry name" value="Metalloproteases ('zincins'), catalytic domain"/>
    <property type="match status" value="1"/>
</dbReference>
<keyword evidence="3" id="KW-1185">Reference proteome</keyword>
<keyword evidence="2" id="KW-0645">Protease</keyword>
<dbReference type="GO" id="GO:0008237">
    <property type="term" value="F:metallopeptidase activity"/>
    <property type="evidence" value="ECO:0007669"/>
    <property type="project" value="UniProtKB-KW"/>
</dbReference>
<keyword evidence="2" id="KW-0482">Metalloprotease</keyword>
<dbReference type="RefSeq" id="WP_036190914.1">
    <property type="nucleotide sequence ID" value="NZ_JMQN01000050.1"/>
</dbReference>
<dbReference type="GO" id="GO:0006508">
    <property type="term" value="P:proteolysis"/>
    <property type="evidence" value="ECO:0007669"/>
    <property type="project" value="UniProtKB-KW"/>
</dbReference>
<evidence type="ECO:0000259" key="1">
    <source>
        <dbReference type="Pfam" id="PF01863"/>
    </source>
</evidence>
<sequence>MTTSDLPFNYQVVRSRRRRTASLMVDMGRVEVRVPALADAHWVERWVRSKADWIMPRLETQTRALEQNEIRIEQNGRFTVDGVACALNWGRGTQTQVHELPCHIQVTLSRRIRKDEQVATREILKRWMVERAEQALTDRCRALGSLTGLNPKQVQVKDYRRKWGQCNAKGEIILNWRLMHLLPAQREYVMIHELCHLSELNHGRRFWALVERHCPDYRQYRESLSVAYPFLMW</sequence>
<comment type="caution">
    <text evidence="2">The sequence shown here is derived from an EMBL/GenBank/DDBJ whole genome shotgun (WGS) entry which is preliminary data.</text>
</comment>
<keyword evidence="2" id="KW-0378">Hydrolase</keyword>
<dbReference type="STRING" id="1232683.ADIMK_3511"/>
<accession>A0A081FV16</accession>
<evidence type="ECO:0000313" key="2">
    <source>
        <dbReference type="EMBL" id="KEA62371.1"/>
    </source>
</evidence>
<dbReference type="InterPro" id="IPR002725">
    <property type="entry name" value="YgjP-like_metallopeptidase"/>
</dbReference>
<dbReference type="PANTHER" id="PTHR30399:SF1">
    <property type="entry name" value="UTP PYROPHOSPHATASE"/>
    <property type="match status" value="1"/>
</dbReference>
<protein>
    <submittedName>
        <fullName evidence="2">Zinc metalloprotease</fullName>
        <ecNumber evidence="2">3.4.24.-</ecNumber>
    </submittedName>
</protein>
<dbReference type="EMBL" id="JMQN01000050">
    <property type="protein sequence ID" value="KEA62371.1"/>
    <property type="molecule type" value="Genomic_DNA"/>
</dbReference>
<dbReference type="PATRIC" id="fig|1232683.4.peg.3455"/>
<organism evidence="2 3">
    <name type="scientific">Marinobacterium lacunae</name>
    <dbReference type="NCBI Taxonomy" id="1232683"/>
    <lineage>
        <taxon>Bacteria</taxon>
        <taxon>Pseudomonadati</taxon>
        <taxon>Pseudomonadota</taxon>
        <taxon>Gammaproteobacteria</taxon>
        <taxon>Oceanospirillales</taxon>
        <taxon>Oceanospirillaceae</taxon>
        <taxon>Marinobacterium</taxon>
    </lineage>
</organism>
<evidence type="ECO:0000313" key="3">
    <source>
        <dbReference type="Proteomes" id="UP000028252"/>
    </source>
</evidence>
<gene>
    <name evidence="2" type="ORF">ADIMK_3511</name>
</gene>
<reference evidence="2 3" key="1">
    <citation type="submission" date="2014-04" db="EMBL/GenBank/DDBJ databases">
        <title>Marinobacterium kochiensis sp. nov., isolated from sediment sample collected from Kochi backwaters in Kerala, India.</title>
        <authorList>
            <person name="Singh A."/>
            <person name="Pinnaka A.K."/>
        </authorList>
    </citation>
    <scope>NUCLEOTIDE SEQUENCE [LARGE SCALE GENOMIC DNA]</scope>
    <source>
        <strain evidence="2 3">AK27</strain>
    </source>
</reference>
<dbReference type="AlphaFoldDB" id="A0A081FV16"/>
<dbReference type="InterPro" id="IPR053136">
    <property type="entry name" value="UTP_pyrophosphatase-like"/>
</dbReference>
<dbReference type="Pfam" id="PF01863">
    <property type="entry name" value="YgjP-like"/>
    <property type="match status" value="1"/>
</dbReference>
<dbReference type="eggNOG" id="COG1451">
    <property type="taxonomic scope" value="Bacteria"/>
</dbReference>
<name>A0A081FV16_9GAMM</name>
<dbReference type="EC" id="3.4.24.-" evidence="2"/>
<dbReference type="CDD" id="cd07344">
    <property type="entry name" value="M48_yhfN_like"/>
    <property type="match status" value="1"/>
</dbReference>
<dbReference type="Proteomes" id="UP000028252">
    <property type="component" value="Unassembled WGS sequence"/>
</dbReference>
<dbReference type="PANTHER" id="PTHR30399">
    <property type="entry name" value="UNCHARACTERIZED PROTEIN YGJP"/>
    <property type="match status" value="1"/>
</dbReference>
<proteinExistence type="predicted"/>
<feature type="domain" description="YgjP-like metallopeptidase" evidence="1">
    <location>
        <begin position="20"/>
        <end position="225"/>
    </location>
</feature>